<evidence type="ECO:0000256" key="5">
    <source>
        <dbReference type="ARBA" id="ARBA00022777"/>
    </source>
</evidence>
<comment type="similarity">
    <text evidence="1">Belongs to the protein kinase superfamily. CMGC Ser/Thr protein kinase family. MNB/DYRK subfamily.</text>
</comment>
<keyword evidence="6 7" id="KW-0067">ATP-binding</keyword>
<protein>
    <recommendedName>
        <fullName evidence="9">Protein kinase domain-containing protein</fullName>
    </recommendedName>
</protein>
<dbReference type="SMART" id="SM00220">
    <property type="entry name" value="S_TKc"/>
    <property type="match status" value="1"/>
</dbReference>
<dbReference type="GO" id="GO:0005524">
    <property type="term" value="F:ATP binding"/>
    <property type="evidence" value="ECO:0007669"/>
    <property type="project" value="UniProtKB-UniRule"/>
</dbReference>
<evidence type="ECO:0000256" key="3">
    <source>
        <dbReference type="ARBA" id="ARBA00022679"/>
    </source>
</evidence>
<dbReference type="GO" id="GO:0005737">
    <property type="term" value="C:cytoplasm"/>
    <property type="evidence" value="ECO:0007669"/>
    <property type="project" value="TreeGrafter"/>
</dbReference>
<feature type="region of interest" description="Disordered" evidence="8">
    <location>
        <begin position="207"/>
        <end position="245"/>
    </location>
</feature>
<dbReference type="PROSITE" id="PS00108">
    <property type="entry name" value="PROTEIN_KINASE_ST"/>
    <property type="match status" value="1"/>
</dbReference>
<accession>A0A8H6EZJ4</accession>
<evidence type="ECO:0000313" key="11">
    <source>
        <dbReference type="Proteomes" id="UP000568158"/>
    </source>
</evidence>
<keyword evidence="5" id="KW-0418">Kinase</keyword>
<evidence type="ECO:0000259" key="9">
    <source>
        <dbReference type="PROSITE" id="PS50011"/>
    </source>
</evidence>
<feature type="compositionally biased region" description="Polar residues" evidence="8">
    <location>
        <begin position="403"/>
        <end position="414"/>
    </location>
</feature>
<feature type="binding site" evidence="7">
    <location>
        <position position="593"/>
    </location>
    <ligand>
        <name>ATP</name>
        <dbReference type="ChEBI" id="CHEBI:30616"/>
    </ligand>
</feature>
<dbReference type="PANTHER" id="PTHR24058">
    <property type="entry name" value="DUAL SPECIFICITY PROTEIN KINASE"/>
    <property type="match status" value="1"/>
</dbReference>
<name>A0A8H6EZJ4_DEKBR</name>
<dbReference type="SUPFAM" id="SSF56112">
    <property type="entry name" value="Protein kinase-like (PK-like)"/>
    <property type="match status" value="1"/>
</dbReference>
<proteinExistence type="inferred from homology"/>
<dbReference type="AlphaFoldDB" id="A0A8H6EZJ4"/>
<dbReference type="PROSITE" id="PS00107">
    <property type="entry name" value="PROTEIN_KINASE_ATP"/>
    <property type="match status" value="1"/>
</dbReference>
<dbReference type="InterPro" id="IPR008271">
    <property type="entry name" value="Ser/Thr_kinase_AS"/>
</dbReference>
<feature type="region of interest" description="Disordered" evidence="8">
    <location>
        <begin position="403"/>
        <end position="446"/>
    </location>
</feature>
<gene>
    <name evidence="10" type="ORF">HII12_000332</name>
</gene>
<dbReference type="EMBL" id="JABCYN010000004">
    <property type="protein sequence ID" value="KAF6016059.1"/>
    <property type="molecule type" value="Genomic_DNA"/>
</dbReference>
<evidence type="ECO:0000256" key="2">
    <source>
        <dbReference type="ARBA" id="ARBA00022527"/>
    </source>
</evidence>
<dbReference type="InterPro" id="IPR050494">
    <property type="entry name" value="Ser_Thr_dual-spec_kinase"/>
</dbReference>
<sequence>MDISNDLMDTGVSDITSKLSSFNLGEDPMSTTQITSVRLDNDPSLRTPLSILPNYLSQMNTPASEISANPNFMGSEPSNASLDHSRYSIHKKEMYDHPESFLHQQVNTHSYHHHHHRRKSTHTPATPLEDRLKSLNLHPTADFPSRIPKMSPSVSSTSSFCDEDEENTPSRMYASFQSLNMKLSETLSPETPVSRLPIPKFRGKLHKLSNERLDSSNLSSRRKKHYSMGDFLMPPSREKHQSQKLGSPFKPKAIEEVGSARSGNTSVQPNIQHSTPRQVVQQYSQTHPNKAKPARPSFHYMFGRKECNSNKNTPSRIMRSTRFDPSFETPSRQPAHPRNDTRKAKKHMSLPVFDGGVNVEQGMLHFSPANEQHQHLRSMKRSSIERTREKRLAAIKETGEMLSLSSPDHCSSKSMLPRFSFPHRGNVRRRSLGGMKSPSKSPARKQLNHWNGRVSTDSELRLLLKEDKKLGSLYQIYAKSLNCDSAPEMGLDVKSLAVRKPALYGKLNVYERGEIINQQTVYFLGLDRNQKPKVDGQSFKTNFGFDGPDNNYKCTVGDHIQFRYEIQHILGKGTFGEVISVYDHKNGGVYALKIVTNQMEWTLQAVNEVKYMKMVSEKKESRNVLQYLDHFHFRSHMCILTELLSVNLFQVIEATKFKGLGMSLVRSFSADILRGLHYIHSAGIVHCDMKPENLMLAYDNAKSRFIVKIIDFGSSCKNGQPVFSYLQSRYYRAPEICLGARYDEKIDIWSFGAIVVELFAGMPIFQVQDEYGLLNEFLSYFGPPSRNYIMHLREEMLQKGPITSYNDSRSTKADSINYNTLLWTAFNSEGFINLHHLIEKSPTHKFRASTKTVVQFLMRHSGLNRFDTRQLVEVRELADFVQLCFSWNRDFRADCSHLLKHRFLSSVRV</sequence>
<keyword evidence="3" id="KW-0808">Transferase</keyword>
<dbReference type="GO" id="GO:0004674">
    <property type="term" value="F:protein serine/threonine kinase activity"/>
    <property type="evidence" value="ECO:0007669"/>
    <property type="project" value="UniProtKB-KW"/>
</dbReference>
<dbReference type="PANTHER" id="PTHR24058:SF22">
    <property type="entry name" value="DUAL SPECIFICITY TYROSINE-PHOSPHORYLATION-REGULATED KINASE 4"/>
    <property type="match status" value="1"/>
</dbReference>
<dbReference type="InterPro" id="IPR000719">
    <property type="entry name" value="Prot_kinase_dom"/>
</dbReference>
<dbReference type="InterPro" id="IPR011009">
    <property type="entry name" value="Kinase-like_dom_sf"/>
</dbReference>
<evidence type="ECO:0000313" key="10">
    <source>
        <dbReference type="EMBL" id="KAF6016059.1"/>
    </source>
</evidence>
<dbReference type="Proteomes" id="UP000568158">
    <property type="component" value="Unassembled WGS sequence"/>
</dbReference>
<evidence type="ECO:0000256" key="4">
    <source>
        <dbReference type="ARBA" id="ARBA00022741"/>
    </source>
</evidence>
<dbReference type="PROSITE" id="PS50011">
    <property type="entry name" value="PROTEIN_KINASE_DOM"/>
    <property type="match status" value="1"/>
</dbReference>
<dbReference type="GO" id="GO:0030447">
    <property type="term" value="P:filamentous growth"/>
    <property type="evidence" value="ECO:0007669"/>
    <property type="project" value="UniProtKB-ARBA"/>
</dbReference>
<feature type="region of interest" description="Disordered" evidence="8">
    <location>
        <begin position="322"/>
        <end position="346"/>
    </location>
</feature>
<dbReference type="Gene3D" id="1.10.510.10">
    <property type="entry name" value="Transferase(Phosphotransferase) domain 1"/>
    <property type="match status" value="1"/>
</dbReference>
<feature type="domain" description="Protein kinase" evidence="9">
    <location>
        <begin position="564"/>
        <end position="904"/>
    </location>
</feature>
<evidence type="ECO:0000256" key="1">
    <source>
        <dbReference type="ARBA" id="ARBA00008867"/>
    </source>
</evidence>
<keyword evidence="4 7" id="KW-0547">Nucleotide-binding</keyword>
<reference evidence="10 11" key="1">
    <citation type="journal article" date="2020" name="Appl. Microbiol. Biotechnol.">
        <title>Targeted gene deletion in Brettanomyces bruxellensis with an expression-free CRISPR-Cas9 system.</title>
        <authorList>
            <person name="Varela C."/>
            <person name="Bartel C."/>
            <person name="Onetto C."/>
            <person name="Borneman A."/>
        </authorList>
    </citation>
    <scope>NUCLEOTIDE SEQUENCE [LARGE SCALE GENOMIC DNA]</scope>
    <source>
        <strain evidence="10 11">AWRI1613</strain>
    </source>
</reference>
<feature type="region of interest" description="Disordered" evidence="8">
    <location>
        <begin position="138"/>
        <end position="167"/>
    </location>
</feature>
<evidence type="ECO:0000256" key="8">
    <source>
        <dbReference type="SAM" id="MobiDB-lite"/>
    </source>
</evidence>
<comment type="caution">
    <text evidence="10">The sequence shown here is derived from an EMBL/GenBank/DDBJ whole genome shotgun (WGS) entry which is preliminary data.</text>
</comment>
<dbReference type="Pfam" id="PF00069">
    <property type="entry name" value="Pkinase"/>
    <property type="match status" value="1"/>
</dbReference>
<keyword evidence="2" id="KW-0723">Serine/threonine-protein kinase</keyword>
<dbReference type="GO" id="GO:0005856">
    <property type="term" value="C:cytoskeleton"/>
    <property type="evidence" value="ECO:0007669"/>
    <property type="project" value="TreeGrafter"/>
</dbReference>
<evidence type="ECO:0000256" key="6">
    <source>
        <dbReference type="ARBA" id="ARBA00022840"/>
    </source>
</evidence>
<organism evidence="10 11">
    <name type="scientific">Dekkera bruxellensis</name>
    <name type="common">Brettanomyces custersii</name>
    <dbReference type="NCBI Taxonomy" id="5007"/>
    <lineage>
        <taxon>Eukaryota</taxon>
        <taxon>Fungi</taxon>
        <taxon>Dikarya</taxon>
        <taxon>Ascomycota</taxon>
        <taxon>Saccharomycotina</taxon>
        <taxon>Pichiomycetes</taxon>
        <taxon>Pichiales</taxon>
        <taxon>Pichiaceae</taxon>
        <taxon>Brettanomyces</taxon>
    </lineage>
</organism>
<dbReference type="InterPro" id="IPR017441">
    <property type="entry name" value="Protein_kinase_ATP_BS"/>
</dbReference>
<evidence type="ECO:0000256" key="7">
    <source>
        <dbReference type="PROSITE-ProRule" id="PRU10141"/>
    </source>
</evidence>
<dbReference type="Gene3D" id="3.30.200.20">
    <property type="entry name" value="Phosphorylase Kinase, domain 1"/>
    <property type="match status" value="1"/>
</dbReference>